<proteinExistence type="inferred from homology"/>
<feature type="transmembrane region" description="Helical" evidence="7">
    <location>
        <begin position="106"/>
        <end position="127"/>
    </location>
</feature>
<keyword evidence="5 7" id="KW-1133">Transmembrane helix</keyword>
<keyword evidence="11" id="KW-1185">Reference proteome</keyword>
<dbReference type="Pfam" id="PF01478">
    <property type="entry name" value="Peptidase_A24"/>
    <property type="match status" value="1"/>
</dbReference>
<dbReference type="GO" id="GO:0006465">
    <property type="term" value="P:signal peptide processing"/>
    <property type="evidence" value="ECO:0007669"/>
    <property type="project" value="TreeGrafter"/>
</dbReference>
<name>A0A7X2NGS1_9FIRM</name>
<sequence>MQKRIGAGEIMIQIIFSWIIGSILGSFITCWCDRSIRGQSILFGRSHCDTCGQVIGKRDLIPVVSFIRLKGRCRACGAPIGKACLINEIFTALFFAYFAYRWGWHLWSVRLAGLLLILLAISTIDLSEKIIPDALIAAGILWWILTTWLLRLSFLKGLMGGMALGALVWLTALIVDHVLNRESLGGGDIKLFFMTGLYLTINFAFFHLLLSACIGLFIYGLWHRKNDHHEDEMAFGPAISMSTMICICIEPFIVRLFSLFI</sequence>
<evidence type="ECO:0000256" key="5">
    <source>
        <dbReference type="ARBA" id="ARBA00022989"/>
    </source>
</evidence>
<evidence type="ECO:0000256" key="6">
    <source>
        <dbReference type="ARBA" id="ARBA00023136"/>
    </source>
</evidence>
<keyword evidence="3" id="KW-1003">Cell membrane</keyword>
<evidence type="ECO:0000256" key="3">
    <source>
        <dbReference type="ARBA" id="ARBA00022475"/>
    </source>
</evidence>
<dbReference type="Proteomes" id="UP000461754">
    <property type="component" value="Unassembled WGS sequence"/>
</dbReference>
<keyword evidence="6 7" id="KW-0472">Membrane</keyword>
<evidence type="ECO:0000256" key="1">
    <source>
        <dbReference type="ARBA" id="ARBA00004651"/>
    </source>
</evidence>
<dbReference type="InterPro" id="IPR000045">
    <property type="entry name" value="Prepilin_IV_endopep_pep"/>
</dbReference>
<comment type="similarity">
    <text evidence="2">Belongs to the peptidase A24 family.</text>
</comment>
<evidence type="ECO:0000313" key="11">
    <source>
        <dbReference type="Proteomes" id="UP000461754"/>
    </source>
</evidence>
<keyword evidence="4 7" id="KW-0812">Transmembrane</keyword>
<dbReference type="Gene3D" id="1.20.120.1220">
    <property type="match status" value="1"/>
</dbReference>
<dbReference type="Pfam" id="PF06750">
    <property type="entry name" value="A24_N_bact"/>
    <property type="match status" value="1"/>
</dbReference>
<gene>
    <name evidence="10" type="ORF">FYJ52_07945</name>
</gene>
<feature type="transmembrane region" description="Helical" evidence="7">
    <location>
        <begin position="191"/>
        <end position="222"/>
    </location>
</feature>
<feature type="transmembrane region" description="Helical" evidence="7">
    <location>
        <begin position="158"/>
        <end position="179"/>
    </location>
</feature>
<comment type="caution">
    <text evidence="10">The sequence shown here is derived from an EMBL/GenBank/DDBJ whole genome shotgun (WGS) entry which is preliminary data.</text>
</comment>
<dbReference type="InterPro" id="IPR050882">
    <property type="entry name" value="Prepilin_peptidase/N-MTase"/>
</dbReference>
<feature type="transmembrane region" description="Helical" evidence="7">
    <location>
        <begin position="12"/>
        <end position="32"/>
    </location>
</feature>
<evidence type="ECO:0000256" key="4">
    <source>
        <dbReference type="ARBA" id="ARBA00022692"/>
    </source>
</evidence>
<evidence type="ECO:0000256" key="2">
    <source>
        <dbReference type="ARBA" id="ARBA00005801"/>
    </source>
</evidence>
<dbReference type="GO" id="GO:0005886">
    <property type="term" value="C:plasma membrane"/>
    <property type="evidence" value="ECO:0007669"/>
    <property type="project" value="UniProtKB-SubCell"/>
</dbReference>
<feature type="transmembrane region" description="Helical" evidence="7">
    <location>
        <begin position="134"/>
        <end position="152"/>
    </location>
</feature>
<dbReference type="EMBL" id="VUMO01000010">
    <property type="protein sequence ID" value="MSS20327.1"/>
    <property type="molecule type" value="Genomic_DNA"/>
</dbReference>
<dbReference type="PANTHER" id="PTHR30487:SF0">
    <property type="entry name" value="PREPILIN LEADER PEPTIDASE_N-METHYLTRANSFERASE-RELATED"/>
    <property type="match status" value="1"/>
</dbReference>
<reference evidence="10 11" key="1">
    <citation type="submission" date="2019-08" db="EMBL/GenBank/DDBJ databases">
        <title>In-depth cultivation of the pig gut microbiome towards novel bacterial diversity and tailored functional studies.</title>
        <authorList>
            <person name="Wylensek D."/>
            <person name="Hitch T.C.A."/>
            <person name="Clavel T."/>
        </authorList>
    </citation>
    <scope>NUCLEOTIDE SEQUENCE [LARGE SCALE GENOMIC DNA]</scope>
    <source>
        <strain evidence="10 11">RF-744-FAT-4</strain>
    </source>
</reference>
<evidence type="ECO:0000256" key="7">
    <source>
        <dbReference type="SAM" id="Phobius"/>
    </source>
</evidence>
<evidence type="ECO:0000259" key="8">
    <source>
        <dbReference type="Pfam" id="PF01478"/>
    </source>
</evidence>
<evidence type="ECO:0000259" key="9">
    <source>
        <dbReference type="Pfam" id="PF06750"/>
    </source>
</evidence>
<dbReference type="PANTHER" id="PTHR30487">
    <property type="entry name" value="TYPE 4 PREPILIN-LIKE PROTEINS LEADER PEPTIDE-PROCESSING ENZYME"/>
    <property type="match status" value="1"/>
</dbReference>
<dbReference type="GO" id="GO:0004190">
    <property type="term" value="F:aspartic-type endopeptidase activity"/>
    <property type="evidence" value="ECO:0007669"/>
    <property type="project" value="InterPro"/>
</dbReference>
<feature type="domain" description="Prepilin type IV endopeptidase peptidase" evidence="8">
    <location>
        <begin position="114"/>
        <end position="218"/>
    </location>
</feature>
<feature type="transmembrane region" description="Helical" evidence="7">
    <location>
        <begin position="234"/>
        <end position="257"/>
    </location>
</feature>
<accession>A0A7X2NGS1</accession>
<comment type="subcellular location">
    <subcellularLocation>
        <location evidence="1">Cell membrane</location>
        <topology evidence="1">Multi-pass membrane protein</topology>
    </subcellularLocation>
</comment>
<evidence type="ECO:0000313" key="10">
    <source>
        <dbReference type="EMBL" id="MSS20327.1"/>
    </source>
</evidence>
<feature type="domain" description="Prepilin peptidase A24 N-terminal" evidence="9">
    <location>
        <begin position="19"/>
        <end position="101"/>
    </location>
</feature>
<protein>
    <submittedName>
        <fullName evidence="10">Prepilin peptidase</fullName>
    </submittedName>
</protein>
<dbReference type="InterPro" id="IPR010627">
    <property type="entry name" value="Prepilin_pept_A24_N"/>
</dbReference>
<organism evidence="10 11">
    <name type="scientific">Pseudoramibacter porci</name>
    <dbReference type="NCBI Taxonomy" id="2606631"/>
    <lineage>
        <taxon>Bacteria</taxon>
        <taxon>Bacillati</taxon>
        <taxon>Bacillota</taxon>
        <taxon>Clostridia</taxon>
        <taxon>Eubacteriales</taxon>
        <taxon>Eubacteriaceae</taxon>
        <taxon>Pseudoramibacter</taxon>
    </lineage>
</organism>
<dbReference type="AlphaFoldDB" id="A0A7X2NGS1"/>